<sequence length="366" mass="38536">MDESALFMQWAMEMLEEEQPVAIVNDDPAGEVTFPELHGDVSHVALVFPELIMDMEAHAANSSGSSGEATDGSGSGSGGYFSSTGGPMHHQVPKSARCAPNYSGHTNVPAVMSWNFSGASVQPGSDGTLEDAAAAGKGKPYEQKPARSASAKSNDAADTGPASAAPFARYHIMAERKRREKINQRFIELSTLIPGLKKMDKATILSEATQHLKQLQEKVKALELEAAAAAGGSNSVVGTVVLVKKPCYGAAGDDHGSPSSASSGSSPTLPSEIEVRCSEKGVMMVRILCDDAKGVVVRVLSELEEGLHLSITHANVTPFTASTIIITITTKKLEVGFTVTAEDIIGRLNSMLQQQISCTYTEDTGN</sequence>
<evidence type="ECO:0000313" key="1">
    <source>
        <dbReference type="EnsemblPlants" id="AVESA.00010b.r2.7DG1333030.2.CDS"/>
    </source>
</evidence>
<accession>A0ACD6ACG7</accession>
<dbReference type="Proteomes" id="UP001732700">
    <property type="component" value="Chromosome 7D"/>
</dbReference>
<name>A0ACD6ACG7_AVESA</name>
<dbReference type="EnsemblPlants" id="AVESA.00010b.r2.7DG1333030.2">
    <property type="protein sequence ID" value="AVESA.00010b.r2.7DG1333030.2.CDS"/>
    <property type="gene ID" value="AVESA.00010b.r2.7DG1333030"/>
</dbReference>
<reference evidence="1" key="2">
    <citation type="submission" date="2025-09" db="UniProtKB">
        <authorList>
            <consortium name="EnsemblPlants"/>
        </authorList>
    </citation>
    <scope>IDENTIFICATION</scope>
</reference>
<organism evidence="1 2">
    <name type="scientific">Avena sativa</name>
    <name type="common">Oat</name>
    <dbReference type="NCBI Taxonomy" id="4498"/>
    <lineage>
        <taxon>Eukaryota</taxon>
        <taxon>Viridiplantae</taxon>
        <taxon>Streptophyta</taxon>
        <taxon>Embryophyta</taxon>
        <taxon>Tracheophyta</taxon>
        <taxon>Spermatophyta</taxon>
        <taxon>Magnoliopsida</taxon>
        <taxon>Liliopsida</taxon>
        <taxon>Poales</taxon>
        <taxon>Poaceae</taxon>
        <taxon>BOP clade</taxon>
        <taxon>Pooideae</taxon>
        <taxon>Poodae</taxon>
        <taxon>Poeae</taxon>
        <taxon>Poeae Chloroplast Group 1 (Aveneae type)</taxon>
        <taxon>Aveninae</taxon>
        <taxon>Avena</taxon>
    </lineage>
</organism>
<proteinExistence type="predicted"/>
<protein>
    <submittedName>
        <fullName evidence="1">Uncharacterized protein</fullName>
    </submittedName>
</protein>
<keyword evidence="2" id="KW-1185">Reference proteome</keyword>
<reference evidence="1" key="1">
    <citation type="submission" date="2021-05" db="EMBL/GenBank/DDBJ databases">
        <authorList>
            <person name="Scholz U."/>
            <person name="Mascher M."/>
            <person name="Fiebig A."/>
        </authorList>
    </citation>
    <scope>NUCLEOTIDE SEQUENCE [LARGE SCALE GENOMIC DNA]</scope>
</reference>
<evidence type="ECO:0000313" key="2">
    <source>
        <dbReference type="Proteomes" id="UP001732700"/>
    </source>
</evidence>